<dbReference type="Ensembl" id="ENSVKKT00000009652.1">
    <property type="protein sequence ID" value="ENSVKKP00000009416.1"/>
    <property type="gene ID" value="ENSVKKG00000006660.1"/>
</dbReference>
<dbReference type="RefSeq" id="XP_044307194.1">
    <property type="nucleotide sequence ID" value="XM_044451259.1"/>
</dbReference>
<evidence type="ECO:0000256" key="4">
    <source>
        <dbReference type="ARBA" id="ARBA00022703"/>
    </source>
</evidence>
<evidence type="ECO:0000256" key="9">
    <source>
        <dbReference type="ARBA" id="ARBA00037507"/>
    </source>
</evidence>
<evidence type="ECO:0000256" key="1">
    <source>
        <dbReference type="ARBA" id="ARBA00004115"/>
    </source>
</evidence>
<comment type="similarity">
    <text evidence="10">Belongs to the shisa family.</text>
</comment>
<feature type="chain" id="PRO_5034530554" description="Protein shisa-5" evidence="14">
    <location>
        <begin position="27"/>
        <end position="239"/>
    </location>
</feature>
<keyword evidence="6 13" id="KW-1133">Transmembrane helix</keyword>
<keyword evidence="17" id="KW-1185">Reference proteome</keyword>
<keyword evidence="7 13" id="KW-0472">Membrane</keyword>
<dbReference type="InterPro" id="IPR026910">
    <property type="entry name" value="Shisa"/>
</dbReference>
<evidence type="ECO:0000256" key="13">
    <source>
        <dbReference type="SAM" id="Phobius"/>
    </source>
</evidence>
<evidence type="ECO:0000313" key="17">
    <source>
        <dbReference type="Proteomes" id="UP000694545"/>
    </source>
</evidence>
<keyword evidence="8" id="KW-0539">Nucleus</keyword>
<gene>
    <name evidence="16" type="primary">SHISA5</name>
</gene>
<comment type="function">
    <text evidence="9">Can induce apoptosis in a caspase-dependent manner and plays a role in p53/TP53-dependent apoptosis.</text>
</comment>
<evidence type="ECO:0000256" key="6">
    <source>
        <dbReference type="ARBA" id="ARBA00022989"/>
    </source>
</evidence>
<keyword evidence="3 13" id="KW-0812">Transmembrane</keyword>
<accession>A0A8D2J4L1</accession>
<dbReference type="GO" id="GO:0031965">
    <property type="term" value="C:nuclear membrane"/>
    <property type="evidence" value="ECO:0007669"/>
    <property type="project" value="UniProtKB-SubCell"/>
</dbReference>
<dbReference type="OMA" id="YKACRRQ"/>
<dbReference type="PANTHER" id="PTHR31395:SF14">
    <property type="entry name" value="PROTEIN SHISA-5"/>
    <property type="match status" value="1"/>
</dbReference>
<evidence type="ECO:0000256" key="2">
    <source>
        <dbReference type="ARBA" id="ARBA00004126"/>
    </source>
</evidence>
<reference evidence="16" key="2">
    <citation type="submission" date="2025-09" db="UniProtKB">
        <authorList>
            <consortium name="Ensembl"/>
        </authorList>
    </citation>
    <scope>IDENTIFICATION</scope>
</reference>
<evidence type="ECO:0000256" key="7">
    <source>
        <dbReference type="ARBA" id="ARBA00023136"/>
    </source>
</evidence>
<dbReference type="GO" id="GO:0005789">
    <property type="term" value="C:endoplasmic reticulum membrane"/>
    <property type="evidence" value="ECO:0007669"/>
    <property type="project" value="UniProtKB-SubCell"/>
</dbReference>
<feature type="signal peptide" evidence="14">
    <location>
        <begin position="1"/>
        <end position="26"/>
    </location>
</feature>
<dbReference type="GeneID" id="123034126"/>
<evidence type="ECO:0000256" key="8">
    <source>
        <dbReference type="ARBA" id="ARBA00023242"/>
    </source>
</evidence>
<keyword evidence="14" id="KW-0732">Signal</keyword>
<evidence type="ECO:0000256" key="12">
    <source>
        <dbReference type="ARBA" id="ARBA00041983"/>
    </source>
</evidence>
<dbReference type="PANTHER" id="PTHR31395">
    <property type="entry name" value="SHISA"/>
    <property type="match status" value="1"/>
</dbReference>
<keyword evidence="4" id="KW-0053">Apoptosis</keyword>
<dbReference type="Proteomes" id="UP000694545">
    <property type="component" value="Unplaced"/>
</dbReference>
<name>A0A8D2J4L1_VARKO</name>
<dbReference type="GO" id="GO:0006915">
    <property type="term" value="P:apoptotic process"/>
    <property type="evidence" value="ECO:0007669"/>
    <property type="project" value="UniProtKB-KW"/>
</dbReference>
<evidence type="ECO:0000256" key="5">
    <source>
        <dbReference type="ARBA" id="ARBA00022824"/>
    </source>
</evidence>
<protein>
    <recommendedName>
        <fullName evidence="11">Protein shisa-5</fullName>
    </recommendedName>
    <alternativeName>
        <fullName evidence="12">Scotin</fullName>
    </alternativeName>
</protein>
<proteinExistence type="inferred from homology"/>
<dbReference type="InterPro" id="IPR053891">
    <property type="entry name" value="Shisa_N"/>
</dbReference>
<evidence type="ECO:0000256" key="10">
    <source>
        <dbReference type="ARBA" id="ARBA00038108"/>
    </source>
</evidence>
<evidence type="ECO:0000313" key="16">
    <source>
        <dbReference type="Ensembl" id="ENSVKKP00000009416.1"/>
    </source>
</evidence>
<feature type="domain" description="Shisa N-terminal" evidence="15">
    <location>
        <begin position="27"/>
        <end position="68"/>
    </location>
</feature>
<dbReference type="Pfam" id="PF13908">
    <property type="entry name" value="Shisa_N"/>
    <property type="match status" value="1"/>
</dbReference>
<comment type="subcellular location">
    <subcellularLocation>
        <location evidence="1">Endoplasmic reticulum membrane</location>
        <topology evidence="1">Single-pass type I membrane protein</topology>
    </subcellularLocation>
    <subcellularLocation>
        <location evidence="2">Nucleus membrane</location>
    </subcellularLocation>
</comment>
<evidence type="ECO:0000256" key="3">
    <source>
        <dbReference type="ARBA" id="ARBA00022692"/>
    </source>
</evidence>
<dbReference type="CTD" id="51246"/>
<organism evidence="16 17">
    <name type="scientific">Varanus komodoensis</name>
    <name type="common">Komodo dragon</name>
    <dbReference type="NCBI Taxonomy" id="61221"/>
    <lineage>
        <taxon>Eukaryota</taxon>
        <taxon>Metazoa</taxon>
        <taxon>Chordata</taxon>
        <taxon>Craniata</taxon>
        <taxon>Vertebrata</taxon>
        <taxon>Euteleostomi</taxon>
        <taxon>Lepidosauria</taxon>
        <taxon>Squamata</taxon>
        <taxon>Bifurcata</taxon>
        <taxon>Unidentata</taxon>
        <taxon>Episquamata</taxon>
        <taxon>Toxicofera</taxon>
        <taxon>Anguimorpha</taxon>
        <taxon>Paleoanguimorpha</taxon>
        <taxon>Varanoidea</taxon>
        <taxon>Varanidae</taxon>
        <taxon>Varanus</taxon>
    </lineage>
</organism>
<dbReference type="AlphaFoldDB" id="A0A8D2J4L1"/>
<feature type="transmembrane region" description="Helical" evidence="13">
    <location>
        <begin position="109"/>
        <end position="136"/>
    </location>
</feature>
<sequence>MAFARSPLLSLAAVLWLCAPPPLVFCEDCKAYKDSDGNFYMSISCPVYCCGTCNNRSCCSDYLQRFDEIKELTCSSQLFESSYPSAEEQPMKFRSDMDDWYSPPPSGTIIAIGVSLFILFIVTIIVCFTCSCCCLYKACRRQPRPVVTTTTATTVVQVPYPQQPAAAYPAGVYQGYNPVPVQPQPGMPGAPYPVQYPPPYPMQPAAPPAYHETMAADAGAPVTQPPYNPAYMDPPKPSY</sequence>
<reference evidence="16" key="1">
    <citation type="submission" date="2025-08" db="UniProtKB">
        <authorList>
            <consortium name="Ensembl"/>
        </authorList>
    </citation>
    <scope>IDENTIFICATION</scope>
</reference>
<keyword evidence="5" id="KW-0256">Endoplasmic reticulum</keyword>
<evidence type="ECO:0000256" key="11">
    <source>
        <dbReference type="ARBA" id="ARBA00040441"/>
    </source>
</evidence>
<evidence type="ECO:0000256" key="14">
    <source>
        <dbReference type="SAM" id="SignalP"/>
    </source>
</evidence>
<evidence type="ECO:0000259" key="15">
    <source>
        <dbReference type="Pfam" id="PF13908"/>
    </source>
</evidence>